<evidence type="ECO:0000313" key="1">
    <source>
        <dbReference type="EMBL" id="KKL22126.1"/>
    </source>
</evidence>
<gene>
    <name evidence="1" type="ORF">LCGC14_2438540</name>
</gene>
<comment type="caution">
    <text evidence="1">The sequence shown here is derived from an EMBL/GenBank/DDBJ whole genome shotgun (WGS) entry which is preliminary data.</text>
</comment>
<dbReference type="AlphaFoldDB" id="A0A0F9DWM8"/>
<accession>A0A0F9DWM8</accession>
<dbReference type="EMBL" id="LAZR01037468">
    <property type="protein sequence ID" value="KKL22126.1"/>
    <property type="molecule type" value="Genomic_DNA"/>
</dbReference>
<sequence length="281" mass="31394">MEKRTAVVLGLGEIGQPIYKMLAEAYGTDEVRGWDSGFHPPPSLGISRAMDEQTFNFMHICYPQLPGFIESVKEYNAQYEPEHIIVHSTVSPGILEALQGALRFIDAQGALIHYSPVRGNLRDGMFKALFHYTKYIGSAYHREGASLSVMLSARLKEAGSHLEGAGFTVKQVNGIEGLVWAKLLDLAWYGLNIAFYQELERITGDNFYEIVKDFITSTPIESNGKARRELFYGGFIGGHCVTQAIEKILADREVPMLRAVLDSNLKRAVELAYDEKPTHHP</sequence>
<organism evidence="1">
    <name type="scientific">marine sediment metagenome</name>
    <dbReference type="NCBI Taxonomy" id="412755"/>
    <lineage>
        <taxon>unclassified sequences</taxon>
        <taxon>metagenomes</taxon>
        <taxon>ecological metagenomes</taxon>
    </lineage>
</organism>
<protein>
    <recommendedName>
        <fullName evidence="2">UDP-glucose/GDP-mannose dehydrogenase dimerisation domain-containing protein</fullName>
    </recommendedName>
</protein>
<name>A0A0F9DWM8_9ZZZZ</name>
<proteinExistence type="predicted"/>
<evidence type="ECO:0008006" key="2">
    <source>
        <dbReference type="Google" id="ProtNLM"/>
    </source>
</evidence>
<reference evidence="1" key="1">
    <citation type="journal article" date="2015" name="Nature">
        <title>Complex archaea that bridge the gap between prokaryotes and eukaryotes.</title>
        <authorList>
            <person name="Spang A."/>
            <person name="Saw J.H."/>
            <person name="Jorgensen S.L."/>
            <person name="Zaremba-Niedzwiedzka K."/>
            <person name="Martijn J."/>
            <person name="Lind A.E."/>
            <person name="van Eijk R."/>
            <person name="Schleper C."/>
            <person name="Guy L."/>
            <person name="Ettema T.J."/>
        </authorList>
    </citation>
    <scope>NUCLEOTIDE SEQUENCE</scope>
</reference>